<protein>
    <recommendedName>
        <fullName evidence="4">DUF998 domain-containing protein</fullName>
    </recommendedName>
</protein>
<keyword evidence="3" id="KW-1185">Reference proteome</keyword>
<dbReference type="InterPro" id="IPR009339">
    <property type="entry name" value="DUF998"/>
</dbReference>
<feature type="transmembrane region" description="Helical" evidence="1">
    <location>
        <begin position="127"/>
        <end position="147"/>
    </location>
</feature>
<evidence type="ECO:0000256" key="1">
    <source>
        <dbReference type="SAM" id="Phobius"/>
    </source>
</evidence>
<dbReference type="Proteomes" id="UP000242444">
    <property type="component" value="Unassembled WGS sequence"/>
</dbReference>
<accession>A0A263CVZ8</accession>
<evidence type="ECO:0000313" key="2">
    <source>
        <dbReference type="EMBL" id="OZM70320.1"/>
    </source>
</evidence>
<feature type="transmembrane region" description="Helical" evidence="1">
    <location>
        <begin position="207"/>
        <end position="224"/>
    </location>
</feature>
<dbReference type="AlphaFoldDB" id="A0A263CVZ8"/>
<feature type="transmembrane region" description="Helical" evidence="1">
    <location>
        <begin position="96"/>
        <end position="115"/>
    </location>
</feature>
<keyword evidence="1" id="KW-0472">Membrane</keyword>
<feature type="transmembrane region" description="Helical" evidence="1">
    <location>
        <begin position="63"/>
        <end position="84"/>
    </location>
</feature>
<comment type="caution">
    <text evidence="2">The sequence shown here is derived from an EMBL/GenBank/DDBJ whole genome shotgun (WGS) entry which is preliminary data.</text>
</comment>
<keyword evidence="1" id="KW-1133">Transmembrane helix</keyword>
<gene>
    <name evidence="2" type="ORF">CFN78_25680</name>
</gene>
<organism evidence="2 3">
    <name type="scientific">Amycolatopsis antarctica</name>
    <dbReference type="NCBI Taxonomy" id="1854586"/>
    <lineage>
        <taxon>Bacteria</taxon>
        <taxon>Bacillati</taxon>
        <taxon>Actinomycetota</taxon>
        <taxon>Actinomycetes</taxon>
        <taxon>Pseudonocardiales</taxon>
        <taxon>Pseudonocardiaceae</taxon>
        <taxon>Amycolatopsis</taxon>
    </lineage>
</organism>
<evidence type="ECO:0008006" key="4">
    <source>
        <dbReference type="Google" id="ProtNLM"/>
    </source>
</evidence>
<feature type="transmembrane region" description="Helical" evidence="1">
    <location>
        <begin position="168"/>
        <end position="187"/>
    </location>
</feature>
<dbReference type="Pfam" id="PF06197">
    <property type="entry name" value="DUF998"/>
    <property type="match status" value="1"/>
</dbReference>
<evidence type="ECO:0000313" key="3">
    <source>
        <dbReference type="Proteomes" id="UP000242444"/>
    </source>
</evidence>
<reference evidence="2 3" key="1">
    <citation type="submission" date="2017-07" db="EMBL/GenBank/DDBJ databases">
        <title>Amycolatopsis antarcticus sp. nov., isolated from the surface of an Antarcticus brown macroalga.</title>
        <authorList>
            <person name="Wang J."/>
            <person name="Leiva S."/>
            <person name="Huang J."/>
            <person name="Huang Y."/>
        </authorList>
    </citation>
    <scope>NUCLEOTIDE SEQUENCE [LARGE SCALE GENOMIC DNA]</scope>
    <source>
        <strain evidence="2 3">AU-G6</strain>
    </source>
</reference>
<feature type="transmembrane region" description="Helical" evidence="1">
    <location>
        <begin position="21"/>
        <end position="43"/>
    </location>
</feature>
<name>A0A263CVZ8_9PSEU</name>
<dbReference type="OrthoDB" id="3614409at2"/>
<dbReference type="EMBL" id="NKYE01000021">
    <property type="protein sequence ID" value="OZM70320.1"/>
    <property type="molecule type" value="Genomic_DNA"/>
</dbReference>
<dbReference type="InParanoid" id="A0A263CVZ8"/>
<keyword evidence="1" id="KW-0812">Transmembrane</keyword>
<proteinExistence type="predicted"/>
<sequence>MRDMEAERSEAAGQAVARTRPWVLASGAAIGWALFTMILLHLVSSHDPVRDTISSYAVTNNGGGMLEASVLSLAIGSFTLLGALQAAGVPVTRTARTLLSAWAVGLVTAALFPASFGERVDPASGRIHQYACLIAFLSLPGVGFSLADRMRESPALRRMRTVLLRLTWIGVGMLALFGISYVIAAFPSVPVLAEVSSWLPVGFAQRLALAADLALLTGMTWAAVSTAKLPRSGGLTEPAELGTS</sequence>
<dbReference type="RefSeq" id="WP_094865615.1">
    <property type="nucleotide sequence ID" value="NZ_NKYE01000021.1"/>
</dbReference>